<gene>
    <name evidence="3" type="ORF">SAMN05443547_1622</name>
</gene>
<dbReference type="Pfam" id="PF10088">
    <property type="entry name" value="DUF2326"/>
    <property type="match status" value="1"/>
</dbReference>
<proteinExistence type="predicted"/>
<evidence type="ECO:0000256" key="1">
    <source>
        <dbReference type="SAM" id="Coils"/>
    </source>
</evidence>
<evidence type="ECO:0000313" key="4">
    <source>
        <dbReference type="Proteomes" id="UP000184611"/>
    </source>
</evidence>
<keyword evidence="4" id="KW-1185">Reference proteome</keyword>
<feature type="coiled-coil region" evidence="1">
    <location>
        <begin position="314"/>
        <end position="395"/>
    </location>
</feature>
<dbReference type="EMBL" id="FRYK01000002">
    <property type="protein sequence ID" value="SHO73267.1"/>
    <property type="molecule type" value="Genomic_DNA"/>
</dbReference>
<evidence type="ECO:0000313" key="3">
    <source>
        <dbReference type="EMBL" id="SHO73267.1"/>
    </source>
</evidence>
<dbReference type="OrthoDB" id="5140926at2"/>
<dbReference type="AlphaFoldDB" id="A0A1M7ZXA9"/>
<dbReference type="STRING" id="416016.SAMN05443547_1622"/>
<dbReference type="Gene3D" id="3.40.50.300">
    <property type="entry name" value="P-loop containing nucleotide triphosphate hydrolases"/>
    <property type="match status" value="1"/>
</dbReference>
<protein>
    <submittedName>
        <fullName evidence="3">Uncharacterized protein YydD, contains DUF2326 domain</fullName>
    </submittedName>
</protein>
<keyword evidence="1" id="KW-0175">Coiled coil</keyword>
<evidence type="ECO:0000259" key="2">
    <source>
        <dbReference type="Pfam" id="PF10088"/>
    </source>
</evidence>
<organism evidence="3 4">
    <name type="scientific">Flavobacterium cucumis</name>
    <dbReference type="NCBI Taxonomy" id="416016"/>
    <lineage>
        <taxon>Bacteria</taxon>
        <taxon>Pseudomonadati</taxon>
        <taxon>Bacteroidota</taxon>
        <taxon>Flavobacteriia</taxon>
        <taxon>Flavobacteriales</taxon>
        <taxon>Flavobacteriaceae</taxon>
        <taxon>Flavobacterium</taxon>
    </lineage>
</organism>
<dbReference type="InterPro" id="IPR018760">
    <property type="entry name" value="DUF2326"/>
</dbReference>
<name>A0A1M7ZXA9_9FLAO</name>
<reference evidence="4" key="1">
    <citation type="submission" date="2016-12" db="EMBL/GenBank/DDBJ databases">
        <authorList>
            <person name="Varghese N."/>
            <person name="Submissions S."/>
        </authorList>
    </citation>
    <scope>NUCLEOTIDE SEQUENCE [LARGE SCALE GENOMIC DNA]</scope>
    <source>
        <strain evidence="4">DSM 18830</strain>
    </source>
</reference>
<feature type="domain" description="DUF2326" evidence="2">
    <location>
        <begin position="425"/>
        <end position="567"/>
    </location>
</feature>
<dbReference type="InterPro" id="IPR027417">
    <property type="entry name" value="P-loop_NTPase"/>
</dbReference>
<dbReference type="RefSeq" id="WP_073583192.1">
    <property type="nucleotide sequence ID" value="NZ_FRYK01000002.1"/>
</dbReference>
<feature type="coiled-coil region" evidence="1">
    <location>
        <begin position="183"/>
        <end position="252"/>
    </location>
</feature>
<dbReference type="Proteomes" id="UP000184611">
    <property type="component" value="Unassembled WGS sequence"/>
</dbReference>
<accession>A0A1M7ZXA9</accession>
<sequence>MQLLKLTSSNPKFKTINFEKGLNIVVGTQLTKEQKKSINGIGKSMSLSLIHYLFGSKFKSKSEIKLKEFLSKYGDFELSFIHKGKEHIIKKNFSQKEYYLDGKKNTQTNFPKELNKLFLGNEEAKPSFKQILNCFARKHSSETGYYSNILTQQARPIEDYYQRYVNLFLLKLDLKLVEESFSVKNKLEKLEKAKTTIQEYKKALDSSNINDLKDEIIKLEGQLKNFIIAENFDLLKQKADDLTAQLNEIRNKMFFNDKILKRKELSLEDSKNTNIDNSKIENIFSEANFFFKEMVTKKLEEAQEFHKNLISNRKKRLTIEINELKLLLIKLQADKEIISTERDSILKDLNNSGALEERDSIKDRIKTLENQKNDLEKYENILSDFKKDKSNLDVRNAVLKQESIVYLDKNQKEHNEIEKIFRDLVKQFYDNQGGSFKIEEAPSAKYLFNINSHIPKEGSQGVGEVKIFCYDVLLYLLNKNLLNFLAHDGCIFSEMDPRQKTTIFKVILELVKDDNFQYFLNIGENTLNEILDDNNQINILTEVEKEKIRKSIRLTLSDKEEKNWLFGESFD</sequence>